<evidence type="ECO:0000313" key="2">
    <source>
        <dbReference type="EMBL" id="CAI48621.1"/>
    </source>
</evidence>
<dbReference type="EnsemblBacteria" id="CAI48621">
    <property type="protein sequence ID" value="CAI48621"/>
    <property type="gene ID" value="NP_1060A"/>
</dbReference>
<keyword evidence="1" id="KW-1133">Transmembrane helix</keyword>
<dbReference type="Proteomes" id="UP000002698">
    <property type="component" value="Chromosome"/>
</dbReference>
<feature type="transmembrane region" description="Helical" evidence="1">
    <location>
        <begin position="44"/>
        <end position="71"/>
    </location>
</feature>
<name>A0A1U7EUG9_NATPD</name>
<dbReference type="RefSeq" id="WP_011322257.1">
    <property type="nucleotide sequence ID" value="NC_007426.1"/>
</dbReference>
<dbReference type="GeneID" id="3701044"/>
<dbReference type="KEGG" id="nph:NP_1060A"/>
<accession>A0A1U7EUG9</accession>
<dbReference type="STRING" id="348780.NP_1060A"/>
<dbReference type="EMBL" id="CR936257">
    <property type="protein sequence ID" value="CAI48621.1"/>
    <property type="molecule type" value="Genomic_DNA"/>
</dbReference>
<sequence length="116" mass="11825">MRALQFALAVLLAAPAGGLALVGYLWYRHAPRLYAQWLFPDGRLHAGLVRCGVAAGCIAFGGVLLALALALGTGSVSHSGVVVSPQCRFRTAATGLLITAVAAFSAAGVGYVSGER</sequence>
<feature type="transmembrane region" description="Helical" evidence="1">
    <location>
        <begin position="92"/>
        <end position="113"/>
    </location>
</feature>
<reference evidence="2 3" key="1">
    <citation type="journal article" date="2005" name="Genome Res.">
        <title>Living with two extremes: conclusions from the genome sequence of Natronomonas pharaonis.</title>
        <authorList>
            <person name="Falb M."/>
            <person name="Pfeiffer F."/>
            <person name="Palm P."/>
            <person name="Rodewald K."/>
            <person name="Hickmann V."/>
            <person name="Tittor J."/>
            <person name="Oesterhelt D."/>
        </authorList>
    </citation>
    <scope>NUCLEOTIDE SEQUENCE [LARGE SCALE GENOMIC DNA]</scope>
    <source>
        <strain evidence="3">ATCC 35678 / DSM 2160 / CIP 103997 / JCM 8858 / NBRC 14720 / NCIMB 2260 / Gabara</strain>
    </source>
</reference>
<evidence type="ECO:0000313" key="3">
    <source>
        <dbReference type="Proteomes" id="UP000002698"/>
    </source>
</evidence>
<keyword evidence="3" id="KW-1185">Reference proteome</keyword>
<proteinExistence type="predicted"/>
<gene>
    <name evidence="2" type="ordered locus">NP_1060A</name>
</gene>
<organism evidence="2 3">
    <name type="scientific">Natronomonas pharaonis (strain ATCC 35678 / DSM 2160 / CIP 103997 / JCM 8858 / NBRC 14720 / NCIMB 2260 / Gabara)</name>
    <name type="common">Halobacterium pharaonis</name>
    <dbReference type="NCBI Taxonomy" id="348780"/>
    <lineage>
        <taxon>Archaea</taxon>
        <taxon>Methanobacteriati</taxon>
        <taxon>Methanobacteriota</taxon>
        <taxon>Stenosarchaea group</taxon>
        <taxon>Halobacteria</taxon>
        <taxon>Halobacteriales</taxon>
        <taxon>Natronomonadaceae</taxon>
        <taxon>Natronomonas</taxon>
    </lineage>
</organism>
<dbReference type="HOGENOM" id="CLU_2091371_0_0_2"/>
<protein>
    <submittedName>
        <fullName evidence="2">Uncharacterized protein</fullName>
    </submittedName>
</protein>
<dbReference type="AlphaFoldDB" id="A0A1U7EUG9"/>
<keyword evidence="1" id="KW-0812">Transmembrane</keyword>
<evidence type="ECO:0000256" key="1">
    <source>
        <dbReference type="SAM" id="Phobius"/>
    </source>
</evidence>
<keyword evidence="1" id="KW-0472">Membrane</keyword>